<evidence type="ECO:0000256" key="6">
    <source>
        <dbReference type="ARBA" id="ARBA00022840"/>
    </source>
</evidence>
<evidence type="ECO:0000256" key="2">
    <source>
        <dbReference type="ARBA" id="ARBA00022475"/>
    </source>
</evidence>
<dbReference type="Pfam" id="PF00005">
    <property type="entry name" value="ABC_tran"/>
    <property type="match status" value="2"/>
</dbReference>
<keyword evidence="8" id="KW-0472">Membrane</keyword>
<feature type="domain" description="ABC transporter" evidence="9">
    <location>
        <begin position="262"/>
        <end position="506"/>
    </location>
</feature>
<dbReference type="InterPro" id="IPR017871">
    <property type="entry name" value="ABC_transporter-like_CS"/>
</dbReference>
<dbReference type="InterPro" id="IPR027417">
    <property type="entry name" value="P-loop_NTPase"/>
</dbReference>
<proteinExistence type="predicted"/>
<dbReference type="InterPro" id="IPR050107">
    <property type="entry name" value="ABC_carbohydrate_import_ATPase"/>
</dbReference>
<dbReference type="InterPro" id="IPR003593">
    <property type="entry name" value="AAA+_ATPase"/>
</dbReference>
<evidence type="ECO:0000256" key="3">
    <source>
        <dbReference type="ARBA" id="ARBA00022597"/>
    </source>
</evidence>
<dbReference type="EMBL" id="DF968181">
    <property type="protein sequence ID" value="GAP40653.1"/>
    <property type="molecule type" value="Genomic_DNA"/>
</dbReference>
<keyword evidence="11" id="KW-1185">Reference proteome</keyword>
<keyword evidence="7" id="KW-1278">Translocase</keyword>
<dbReference type="STRING" id="1678840.ATC1_13632"/>
<keyword evidence="3 10" id="KW-0762">Sugar transport</keyword>
<dbReference type="CDD" id="cd03216">
    <property type="entry name" value="ABC_Carb_Monos_I"/>
    <property type="match status" value="1"/>
</dbReference>
<dbReference type="GO" id="GO:0016887">
    <property type="term" value="F:ATP hydrolysis activity"/>
    <property type="evidence" value="ECO:0007669"/>
    <property type="project" value="InterPro"/>
</dbReference>
<organism evidence="10">
    <name type="scientific">Flexilinea flocculi</name>
    <dbReference type="NCBI Taxonomy" id="1678840"/>
    <lineage>
        <taxon>Bacteria</taxon>
        <taxon>Bacillati</taxon>
        <taxon>Chloroflexota</taxon>
        <taxon>Anaerolineae</taxon>
        <taxon>Anaerolineales</taxon>
        <taxon>Anaerolineaceae</taxon>
        <taxon>Flexilinea</taxon>
    </lineage>
</organism>
<feature type="domain" description="ABC transporter" evidence="9">
    <location>
        <begin position="6"/>
        <end position="245"/>
    </location>
</feature>
<gene>
    <name evidence="10" type="ORF">ATC1_13632</name>
</gene>
<accession>A0A0S7BJY7</accession>
<keyword evidence="1" id="KW-0813">Transport</keyword>
<evidence type="ECO:0000313" key="11">
    <source>
        <dbReference type="Proteomes" id="UP000053370"/>
    </source>
</evidence>
<dbReference type="PANTHER" id="PTHR43790:SF3">
    <property type="entry name" value="D-ALLOSE IMPORT ATP-BINDING PROTEIN ALSA-RELATED"/>
    <property type="match status" value="1"/>
</dbReference>
<name>A0A0S7BJY7_9CHLR</name>
<evidence type="ECO:0000313" key="10">
    <source>
        <dbReference type="EMBL" id="GAP40653.1"/>
    </source>
</evidence>
<sequence length="508" mass="56157">MESKLIEAIGITKAFSGAPVLRNVSFELLHGEVHALMGENGAGKSTLSKIITGIYQADEGQVFVEGKPVQFNNTREAIAGGVSIVTQEFSLLPDFSVSENIFLTDKRFYKKGFISDKTAMAAETYNLLKLFDMESFIDPYEKVINLSVAQMQVVEILKAVSTEAKAIILDEPTASLSNKEIQMLFNLVRQLKAEGVGFIIVSHKISEIYEIADRITVLRDGLLILNGVVTKELQQKDLIKAMVGREINDLYGVKGENNKHRFHKNEVVLEVQDLTDINHYVRDISFSVCKGEIAGFSGLVGAGRSELVRCIFGANKRAKGKVFLNGEEIKPDSIRACVEKKIGFVTEDRKNDGILQEISVLKNICLVDLAAGERILIDQKRDEKNCDQMINQLSIKVMDIDDPVKKLSGGNQQKLLLAKWLLLDPVVLIVDEPTRGVDIGAKADIYEIMRKLAEKGIAIIVVSSELPEVLGICDTIYVMREGQITAKLNVDEADEETIGYYSTIGKGV</sequence>
<evidence type="ECO:0000256" key="1">
    <source>
        <dbReference type="ARBA" id="ARBA00022448"/>
    </source>
</evidence>
<evidence type="ECO:0000256" key="4">
    <source>
        <dbReference type="ARBA" id="ARBA00022737"/>
    </source>
</evidence>
<keyword evidence="6" id="KW-0067">ATP-binding</keyword>
<dbReference type="OrthoDB" id="9771863at2"/>
<reference evidence="10" key="1">
    <citation type="journal article" date="2015" name="Genome Announc.">
        <title>Draft Genome Sequence of Anaerolineae Strain TC1, a Novel Isolate from a Methanogenic Wastewater Treatment System.</title>
        <authorList>
            <person name="Matsuura N."/>
            <person name="Tourlousse D.M."/>
            <person name="Sun L."/>
            <person name="Toyonaga M."/>
            <person name="Kuroda K."/>
            <person name="Ohashi A."/>
            <person name="Cruz R."/>
            <person name="Yamaguchi T."/>
            <person name="Sekiguchi Y."/>
        </authorList>
    </citation>
    <scope>NUCLEOTIDE SEQUENCE [LARGE SCALE GENOMIC DNA]</scope>
    <source>
        <strain evidence="10">TC1</strain>
    </source>
</reference>
<evidence type="ECO:0000256" key="7">
    <source>
        <dbReference type="ARBA" id="ARBA00022967"/>
    </source>
</evidence>
<evidence type="ECO:0000256" key="8">
    <source>
        <dbReference type="ARBA" id="ARBA00023136"/>
    </source>
</evidence>
<dbReference type="CDD" id="cd03215">
    <property type="entry name" value="ABC_Carb_Monos_II"/>
    <property type="match status" value="1"/>
</dbReference>
<evidence type="ECO:0000256" key="5">
    <source>
        <dbReference type="ARBA" id="ARBA00022741"/>
    </source>
</evidence>
<dbReference type="SMART" id="SM00382">
    <property type="entry name" value="AAA"/>
    <property type="match status" value="2"/>
</dbReference>
<dbReference type="PROSITE" id="PS00211">
    <property type="entry name" value="ABC_TRANSPORTER_1"/>
    <property type="match status" value="1"/>
</dbReference>
<keyword evidence="2" id="KW-1003">Cell membrane</keyword>
<dbReference type="AlphaFoldDB" id="A0A0S7BJY7"/>
<dbReference type="PANTHER" id="PTHR43790">
    <property type="entry name" value="CARBOHYDRATE TRANSPORT ATP-BINDING PROTEIN MG119-RELATED"/>
    <property type="match status" value="1"/>
</dbReference>
<keyword evidence="4" id="KW-0677">Repeat</keyword>
<keyword evidence="5" id="KW-0547">Nucleotide-binding</keyword>
<dbReference type="Proteomes" id="UP000053370">
    <property type="component" value="Unassembled WGS sequence"/>
</dbReference>
<dbReference type="Gene3D" id="3.40.50.300">
    <property type="entry name" value="P-loop containing nucleotide triphosphate hydrolases"/>
    <property type="match status" value="2"/>
</dbReference>
<dbReference type="PATRIC" id="fig|1678840.3.peg.1964"/>
<protein>
    <submittedName>
        <fullName evidence="10">ABC-type sugar transport system, ATPase component</fullName>
    </submittedName>
</protein>
<evidence type="ECO:0000259" key="9">
    <source>
        <dbReference type="PROSITE" id="PS50893"/>
    </source>
</evidence>
<dbReference type="PROSITE" id="PS50893">
    <property type="entry name" value="ABC_TRANSPORTER_2"/>
    <property type="match status" value="2"/>
</dbReference>
<dbReference type="SUPFAM" id="SSF52540">
    <property type="entry name" value="P-loop containing nucleoside triphosphate hydrolases"/>
    <property type="match status" value="2"/>
</dbReference>
<dbReference type="GO" id="GO:0005524">
    <property type="term" value="F:ATP binding"/>
    <property type="evidence" value="ECO:0007669"/>
    <property type="project" value="UniProtKB-KW"/>
</dbReference>
<dbReference type="InterPro" id="IPR003439">
    <property type="entry name" value="ABC_transporter-like_ATP-bd"/>
</dbReference>